<keyword evidence="4" id="KW-1003">Cell membrane</keyword>
<dbReference type="AlphaFoldDB" id="A0A934VBR4"/>
<proteinExistence type="inferred from homology"/>
<name>A0A934VBR4_9BACT</name>
<sequence length="442" mass="47810">MRYPTEFQQKTLWNAATGVSILVLGALIVALVWLLGYVFGFLQPVLIPLIVAGIIAYVLDPVVRLLEKRGMSRLWSVVSLFVGILIAITLLVAAVLPGIQRSHGALREFMAKSTMAPVSTTAEVPANADLAATDDSRHLAPALTRSLNTLRRENADGPVGWLLTETDDLGNPREPARPVDQALTLDDFAHTRGGRMLVENLDVIFNTGKTWLTAGSSKVLGFLGLMLGMIMVPVYLFFFLKESAAIRTHWHDYVPLKASRFKTSLVDTLQEINGYLVSFFRGQVLVAAIDGMLVGIALTIFGLPYGLLIGVFMALLGVIPYIGNILCLIPACIIGYLHAQSTSPFGMGPWAYVGCVVAIFVIVQQINSLVTAPKIVGDSVGLHPLTVIFSMLFWSLVLGGFVGALLAVPLTAAVKVLFRRFIWERKLKEGAGAEAVPTAAEI</sequence>
<dbReference type="Proteomes" id="UP000600139">
    <property type="component" value="Unassembled WGS sequence"/>
</dbReference>
<keyword evidence="6 8" id="KW-1133">Transmembrane helix</keyword>
<evidence type="ECO:0000256" key="3">
    <source>
        <dbReference type="ARBA" id="ARBA00022448"/>
    </source>
</evidence>
<reference evidence="9" key="1">
    <citation type="submission" date="2021-01" db="EMBL/GenBank/DDBJ databases">
        <title>Modified the classification status of verrucomicrobia.</title>
        <authorList>
            <person name="Feng X."/>
        </authorList>
    </citation>
    <scope>NUCLEOTIDE SEQUENCE</scope>
    <source>
        <strain evidence="9">JCM 18052</strain>
    </source>
</reference>
<evidence type="ECO:0000256" key="5">
    <source>
        <dbReference type="ARBA" id="ARBA00022692"/>
    </source>
</evidence>
<keyword evidence="3" id="KW-0813">Transport</keyword>
<keyword evidence="5 8" id="KW-0812">Transmembrane</keyword>
<feature type="transmembrane region" description="Helical" evidence="8">
    <location>
        <begin position="349"/>
        <end position="367"/>
    </location>
</feature>
<keyword evidence="7 8" id="KW-0472">Membrane</keyword>
<dbReference type="GO" id="GO:0055085">
    <property type="term" value="P:transmembrane transport"/>
    <property type="evidence" value="ECO:0007669"/>
    <property type="project" value="TreeGrafter"/>
</dbReference>
<comment type="subcellular location">
    <subcellularLocation>
        <location evidence="1">Cell membrane</location>
        <topology evidence="1">Multi-pass membrane protein</topology>
    </subcellularLocation>
</comment>
<comment type="similarity">
    <text evidence="2">Belongs to the autoinducer-2 exporter (AI-2E) (TC 2.A.86) family.</text>
</comment>
<dbReference type="PANTHER" id="PTHR21716:SF53">
    <property type="entry name" value="PERMEASE PERM-RELATED"/>
    <property type="match status" value="1"/>
</dbReference>
<keyword evidence="10" id="KW-1185">Reference proteome</keyword>
<evidence type="ECO:0000313" key="10">
    <source>
        <dbReference type="Proteomes" id="UP000600139"/>
    </source>
</evidence>
<evidence type="ECO:0000256" key="4">
    <source>
        <dbReference type="ARBA" id="ARBA00022475"/>
    </source>
</evidence>
<dbReference type="GO" id="GO:0005886">
    <property type="term" value="C:plasma membrane"/>
    <property type="evidence" value="ECO:0007669"/>
    <property type="project" value="UniProtKB-SubCell"/>
</dbReference>
<feature type="transmembrane region" description="Helical" evidence="8">
    <location>
        <begin position="74"/>
        <end position="99"/>
    </location>
</feature>
<feature type="transmembrane region" description="Helical" evidence="8">
    <location>
        <begin position="311"/>
        <end position="337"/>
    </location>
</feature>
<evidence type="ECO:0000313" key="9">
    <source>
        <dbReference type="EMBL" id="MBK1817553.1"/>
    </source>
</evidence>
<dbReference type="RefSeq" id="WP_200352493.1">
    <property type="nucleotide sequence ID" value="NZ_BAABHZ010000001.1"/>
</dbReference>
<evidence type="ECO:0000256" key="7">
    <source>
        <dbReference type="ARBA" id="ARBA00023136"/>
    </source>
</evidence>
<evidence type="ECO:0000256" key="1">
    <source>
        <dbReference type="ARBA" id="ARBA00004651"/>
    </source>
</evidence>
<feature type="transmembrane region" description="Helical" evidence="8">
    <location>
        <begin position="12"/>
        <end position="35"/>
    </location>
</feature>
<evidence type="ECO:0000256" key="8">
    <source>
        <dbReference type="SAM" id="Phobius"/>
    </source>
</evidence>
<dbReference type="Pfam" id="PF01594">
    <property type="entry name" value="AI-2E_transport"/>
    <property type="match status" value="2"/>
</dbReference>
<comment type="caution">
    <text evidence="9">The sequence shown here is derived from an EMBL/GenBank/DDBJ whole genome shotgun (WGS) entry which is preliminary data.</text>
</comment>
<feature type="transmembrane region" description="Helical" evidence="8">
    <location>
        <begin position="41"/>
        <end position="62"/>
    </location>
</feature>
<dbReference type="EMBL" id="JAENIK010000012">
    <property type="protein sequence ID" value="MBK1817553.1"/>
    <property type="molecule type" value="Genomic_DNA"/>
</dbReference>
<feature type="transmembrane region" description="Helical" evidence="8">
    <location>
        <begin position="219"/>
        <end position="240"/>
    </location>
</feature>
<protein>
    <submittedName>
        <fullName evidence="9">AI-2E family transporter</fullName>
    </submittedName>
</protein>
<feature type="transmembrane region" description="Helical" evidence="8">
    <location>
        <begin position="387"/>
        <end position="418"/>
    </location>
</feature>
<organism evidence="9 10">
    <name type="scientific">Luteolibacter yonseiensis</name>
    <dbReference type="NCBI Taxonomy" id="1144680"/>
    <lineage>
        <taxon>Bacteria</taxon>
        <taxon>Pseudomonadati</taxon>
        <taxon>Verrucomicrobiota</taxon>
        <taxon>Verrucomicrobiia</taxon>
        <taxon>Verrucomicrobiales</taxon>
        <taxon>Verrucomicrobiaceae</taxon>
        <taxon>Luteolibacter</taxon>
    </lineage>
</organism>
<evidence type="ECO:0000256" key="6">
    <source>
        <dbReference type="ARBA" id="ARBA00022989"/>
    </source>
</evidence>
<evidence type="ECO:0000256" key="2">
    <source>
        <dbReference type="ARBA" id="ARBA00009773"/>
    </source>
</evidence>
<dbReference type="PANTHER" id="PTHR21716">
    <property type="entry name" value="TRANSMEMBRANE PROTEIN"/>
    <property type="match status" value="1"/>
</dbReference>
<feature type="transmembrane region" description="Helical" evidence="8">
    <location>
        <begin position="284"/>
        <end position="305"/>
    </location>
</feature>
<dbReference type="InterPro" id="IPR002549">
    <property type="entry name" value="AI-2E-like"/>
</dbReference>
<accession>A0A934VBR4</accession>
<gene>
    <name evidence="9" type="ORF">JIN84_18180</name>
</gene>